<keyword evidence="1" id="KW-1133">Transmembrane helix</keyword>
<name>A0A2X0M5C7_9BASI</name>
<evidence type="ECO:0000256" key="1">
    <source>
        <dbReference type="SAM" id="Phobius"/>
    </source>
</evidence>
<reference evidence="2 3" key="1">
    <citation type="submission" date="2016-11" db="EMBL/GenBank/DDBJ databases">
        <authorList>
            <person name="Jaros S."/>
            <person name="Januszkiewicz K."/>
            <person name="Wedrychowicz H."/>
        </authorList>
    </citation>
    <scope>NUCLEOTIDE SEQUENCE [LARGE SCALE GENOMIC DNA]</scope>
</reference>
<evidence type="ECO:0000313" key="2">
    <source>
        <dbReference type="EMBL" id="SGY39450.1"/>
    </source>
</evidence>
<dbReference type="EMBL" id="FQNC01000042">
    <property type="protein sequence ID" value="SGY39450.1"/>
    <property type="molecule type" value="Genomic_DNA"/>
</dbReference>
<dbReference type="AlphaFoldDB" id="A0A2X0M5C7"/>
<gene>
    <name evidence="2" type="primary">BQ5605_C003g02222</name>
    <name evidence="2" type="ORF">BQ5605_C003G02222</name>
</gene>
<keyword evidence="1" id="KW-0472">Membrane</keyword>
<keyword evidence="3" id="KW-1185">Reference proteome</keyword>
<accession>A0A2X0M5C7</accession>
<proteinExistence type="predicted"/>
<dbReference type="Proteomes" id="UP000249464">
    <property type="component" value="Unassembled WGS sequence"/>
</dbReference>
<keyword evidence="1" id="KW-0812">Transmembrane</keyword>
<evidence type="ECO:0000313" key="3">
    <source>
        <dbReference type="Proteomes" id="UP000249464"/>
    </source>
</evidence>
<organism evidence="2 3">
    <name type="scientific">Microbotryum silenes-dioicae</name>
    <dbReference type="NCBI Taxonomy" id="796604"/>
    <lineage>
        <taxon>Eukaryota</taxon>
        <taxon>Fungi</taxon>
        <taxon>Dikarya</taxon>
        <taxon>Basidiomycota</taxon>
        <taxon>Pucciniomycotina</taxon>
        <taxon>Microbotryomycetes</taxon>
        <taxon>Microbotryales</taxon>
        <taxon>Microbotryaceae</taxon>
        <taxon>Microbotryum</taxon>
    </lineage>
</organism>
<sequence>MTSVIGAQATALSAFVTIISKVVSDAKSLASEATATAAAVGSSATSHSTTHFNPVNKFMALPETTKIIIYVCVGLVILVLMGFLVLWVMDRSEEKADRRRELELPMRSPPVVTFDEGASWTNSSSRTIDGPWERKKSWVYRGDD</sequence>
<feature type="transmembrane region" description="Helical" evidence="1">
    <location>
        <begin position="67"/>
        <end position="89"/>
    </location>
</feature>
<protein>
    <submittedName>
        <fullName evidence="2">BQ5605_C003g02222 protein</fullName>
    </submittedName>
</protein>